<evidence type="ECO:0000259" key="2">
    <source>
        <dbReference type="Pfam" id="PF08484"/>
    </source>
</evidence>
<dbReference type="PANTHER" id="PTHR43861">
    <property type="entry name" value="TRANS-ACONITATE 2-METHYLTRANSFERASE-RELATED"/>
    <property type="match status" value="1"/>
</dbReference>
<dbReference type="SUPFAM" id="SSF53335">
    <property type="entry name" value="S-adenosyl-L-methionine-dependent methyltransferases"/>
    <property type="match status" value="1"/>
</dbReference>
<proteinExistence type="predicted"/>
<comment type="caution">
    <text evidence="3">The sequence shown here is derived from an EMBL/GenBank/DDBJ whole genome shotgun (WGS) entry which is preliminary data.</text>
</comment>
<dbReference type="Proteomes" id="UP000316598">
    <property type="component" value="Unassembled WGS sequence"/>
</dbReference>
<dbReference type="InterPro" id="IPR013691">
    <property type="entry name" value="MeTrfase_14"/>
</dbReference>
<feature type="domain" description="C-methyltransferase" evidence="2">
    <location>
        <begin position="260"/>
        <end position="414"/>
    </location>
</feature>
<dbReference type="PANTHER" id="PTHR43861:SF5">
    <property type="entry name" value="BLL5978 PROTEIN"/>
    <property type="match status" value="1"/>
</dbReference>
<sequence>MSPSRPNHNFDPGPISCCQVCGNESLELVLDLGHQPLCDTLLSADDLNEPETFYPLRQVWCPKCTLSQLDYVVPGSVVYHDDYPYRTGVTRELAAYQQEMALEIVKDIEAKKNSLCVDVGCNDGTLLSYFKQAGMRVVGVEPTGIAKYAREAGIETMQACFDPTVAKQIVEDHGQAKVVTATNVFAHMASLGDVLQGLEILVADDGYFVLENHYLVPVMERMQFDTIYHEHLRTYSLRSLVTLFDYYDFTVVDAKKVSRYGGNIRVYVAKGRGHQRKPSVDAILAEEQATLTDPAYYKAFEQKSIKLKNDLLKLFMDCNDKGHQIIGNSCPGRCSTLLNFAGIGPDLMPYIGEQPTSLKLGKFLPGKHIPIVNNQRIVDEQPEYVLLLAWHYAQPIAEQLRERGLKSNLIMPMPEVRTLEI</sequence>
<dbReference type="Gene3D" id="6.20.50.110">
    <property type="entry name" value="Methyltransferase, zinc-binding domain"/>
    <property type="match status" value="1"/>
</dbReference>
<dbReference type="Gene3D" id="3.40.50.720">
    <property type="entry name" value="NAD(P)-binding Rossmann-like Domain"/>
    <property type="match status" value="1"/>
</dbReference>
<evidence type="ECO:0000313" key="4">
    <source>
        <dbReference type="Proteomes" id="UP000316598"/>
    </source>
</evidence>
<accession>A0A5C5WPM0</accession>
<dbReference type="AlphaFoldDB" id="A0A5C5WPM0"/>
<dbReference type="Pfam" id="PF08484">
    <property type="entry name" value="Methyltransf_14"/>
    <property type="match status" value="1"/>
</dbReference>
<evidence type="ECO:0000259" key="1">
    <source>
        <dbReference type="Pfam" id="PF08421"/>
    </source>
</evidence>
<reference evidence="3 4" key="1">
    <citation type="submission" date="2019-02" db="EMBL/GenBank/DDBJ databases">
        <title>Deep-cultivation of Planctomycetes and their phenomic and genomic characterization uncovers novel biology.</title>
        <authorList>
            <person name="Wiegand S."/>
            <person name="Jogler M."/>
            <person name="Boedeker C."/>
            <person name="Pinto D."/>
            <person name="Vollmers J."/>
            <person name="Rivas-Marin E."/>
            <person name="Kohn T."/>
            <person name="Peeters S.H."/>
            <person name="Heuer A."/>
            <person name="Rast P."/>
            <person name="Oberbeckmann S."/>
            <person name="Bunk B."/>
            <person name="Jeske O."/>
            <person name="Meyerdierks A."/>
            <person name="Storesund J.E."/>
            <person name="Kallscheuer N."/>
            <person name="Luecker S."/>
            <person name="Lage O.M."/>
            <person name="Pohl T."/>
            <person name="Merkel B.J."/>
            <person name="Hornburger P."/>
            <person name="Mueller R.-W."/>
            <person name="Bruemmer F."/>
            <person name="Labrenz M."/>
            <person name="Spormann A.M."/>
            <person name="Op Den Camp H."/>
            <person name="Overmann J."/>
            <person name="Amann R."/>
            <person name="Jetten M.S.M."/>
            <person name="Mascher T."/>
            <person name="Medema M.H."/>
            <person name="Devos D.P."/>
            <person name="Kaster A.-K."/>
            <person name="Ovreas L."/>
            <person name="Rohde M."/>
            <person name="Galperin M.Y."/>
            <person name="Jogler C."/>
        </authorList>
    </citation>
    <scope>NUCLEOTIDE SEQUENCE [LARGE SCALE GENOMIC DNA]</scope>
    <source>
        <strain evidence="3 4">Pla22</strain>
    </source>
</reference>
<dbReference type="InterPro" id="IPR029063">
    <property type="entry name" value="SAM-dependent_MTases_sf"/>
</dbReference>
<keyword evidence="4" id="KW-1185">Reference proteome</keyword>
<dbReference type="OrthoDB" id="9815644at2"/>
<dbReference type="InterPro" id="IPR038576">
    <property type="entry name" value="Methyltransf_Zn-bd_dom_put_sf"/>
</dbReference>
<organism evidence="3 4">
    <name type="scientific">Rubripirellula amarantea</name>
    <dbReference type="NCBI Taxonomy" id="2527999"/>
    <lineage>
        <taxon>Bacteria</taxon>
        <taxon>Pseudomonadati</taxon>
        <taxon>Planctomycetota</taxon>
        <taxon>Planctomycetia</taxon>
        <taxon>Pirellulales</taxon>
        <taxon>Pirellulaceae</taxon>
        <taxon>Rubripirellula</taxon>
    </lineage>
</organism>
<protein>
    <recommendedName>
        <fullName evidence="5">Bifunctional 3-demethylubiquinone-9 3-methyltransferase/ 2-octaprenyl-6-hydroxy phenol methylase</fullName>
    </recommendedName>
</protein>
<dbReference type="Pfam" id="PF13489">
    <property type="entry name" value="Methyltransf_23"/>
    <property type="match status" value="1"/>
</dbReference>
<feature type="domain" description="Methyltransferase putative zinc binding" evidence="1">
    <location>
        <begin position="18"/>
        <end position="79"/>
    </location>
</feature>
<dbReference type="RefSeq" id="WP_146512875.1">
    <property type="nucleotide sequence ID" value="NZ_SJPI01000001.1"/>
</dbReference>
<gene>
    <name evidence="3" type="ORF">Pla22_01410</name>
</gene>
<dbReference type="Gene3D" id="3.40.50.150">
    <property type="entry name" value="Vaccinia Virus protein VP39"/>
    <property type="match status" value="1"/>
</dbReference>
<dbReference type="EMBL" id="SJPI01000001">
    <property type="protein sequence ID" value="TWT52517.1"/>
    <property type="molecule type" value="Genomic_DNA"/>
</dbReference>
<dbReference type="Pfam" id="PF08421">
    <property type="entry name" value="Methyltransf_13"/>
    <property type="match status" value="1"/>
</dbReference>
<name>A0A5C5WPM0_9BACT</name>
<dbReference type="InterPro" id="IPR013630">
    <property type="entry name" value="Methyltransf_Zn-bd_dom_put"/>
</dbReference>
<evidence type="ECO:0008006" key="5">
    <source>
        <dbReference type="Google" id="ProtNLM"/>
    </source>
</evidence>
<evidence type="ECO:0000313" key="3">
    <source>
        <dbReference type="EMBL" id="TWT52517.1"/>
    </source>
</evidence>